<dbReference type="InterPro" id="IPR000326">
    <property type="entry name" value="PAP2/HPO"/>
</dbReference>
<protein>
    <submittedName>
        <fullName evidence="2">Membrane-associated phospholipid phosphatase</fullName>
    </submittedName>
</protein>
<dbReference type="SUPFAM" id="SSF48317">
    <property type="entry name" value="Acid phosphatase/Vanadium-dependent haloperoxidase"/>
    <property type="match status" value="1"/>
</dbReference>
<dbReference type="Pfam" id="PF01569">
    <property type="entry name" value="PAP2"/>
    <property type="match status" value="1"/>
</dbReference>
<dbReference type="SMART" id="SM00014">
    <property type="entry name" value="acidPPc"/>
    <property type="match status" value="1"/>
</dbReference>
<organism evidence="2 3">
    <name type="scientific">Helicobacter typhlonius</name>
    <dbReference type="NCBI Taxonomy" id="76936"/>
    <lineage>
        <taxon>Bacteria</taxon>
        <taxon>Pseudomonadati</taxon>
        <taxon>Campylobacterota</taxon>
        <taxon>Epsilonproteobacteria</taxon>
        <taxon>Campylobacterales</taxon>
        <taxon>Helicobacteraceae</taxon>
        <taxon>Helicobacter</taxon>
    </lineage>
</organism>
<dbReference type="KEGG" id="hty:BN2458_PEG1792"/>
<dbReference type="AlphaFoldDB" id="A0A0S4PWL8"/>
<evidence type="ECO:0000313" key="3">
    <source>
        <dbReference type="Proteomes" id="UP000064525"/>
    </source>
</evidence>
<name>A0A0S4PWL8_9HELI</name>
<dbReference type="CDD" id="cd03394">
    <property type="entry name" value="PAP2_like_5"/>
    <property type="match status" value="1"/>
</dbReference>
<proteinExistence type="predicted"/>
<dbReference type="GeneID" id="78151934"/>
<sequence length="196" mass="21960">MWRNFFMQFALVFFIYAPPPVYTQENQFEQFGDAFRFLPVYVMVVSLAMEDYEGMGQLVLGTLSTQLVVEGLKYSFESVHNGGHPLKWAKRPCCEDWKGMPSGHSAGAFSAAGYVYYRYGWKSALPVGGLAVLTAASRVEAKKHSILQVSVGAIIAWGFAWLFTSEYQPKNTMILPSIDSDRQGNTSVSLSVMHRF</sequence>
<evidence type="ECO:0000313" key="2">
    <source>
        <dbReference type="EMBL" id="CUU40675.1"/>
    </source>
</evidence>
<dbReference type="PATRIC" id="fig|76936.10.peg.1749"/>
<dbReference type="InterPro" id="IPR036938">
    <property type="entry name" value="PAP2/HPO_sf"/>
</dbReference>
<gene>
    <name evidence="2" type="ORF">BN2458_PEG1792</name>
</gene>
<dbReference type="Proteomes" id="UP000064525">
    <property type="component" value="Chromosome I"/>
</dbReference>
<accession>A0A0S4PWL8</accession>
<dbReference type="RefSeq" id="WP_173644085.1">
    <property type="nucleotide sequence ID" value="NZ_CAJTQN010000001.1"/>
</dbReference>
<reference evidence="3" key="1">
    <citation type="submission" date="2015-11" db="EMBL/GenBank/DDBJ databases">
        <authorList>
            <person name="Anvar S.Y."/>
        </authorList>
    </citation>
    <scope>NUCLEOTIDE SEQUENCE [LARGE SCALE GENOMIC DNA]</scope>
</reference>
<dbReference type="EMBL" id="LN907858">
    <property type="protein sequence ID" value="CUU40675.1"/>
    <property type="molecule type" value="Genomic_DNA"/>
</dbReference>
<dbReference type="Gene3D" id="1.20.144.10">
    <property type="entry name" value="Phosphatidic acid phosphatase type 2/haloperoxidase"/>
    <property type="match status" value="1"/>
</dbReference>
<evidence type="ECO:0000259" key="1">
    <source>
        <dbReference type="SMART" id="SM00014"/>
    </source>
</evidence>
<feature type="domain" description="Phosphatidic acid phosphatase type 2/haloperoxidase" evidence="1">
    <location>
        <begin position="55"/>
        <end position="164"/>
    </location>
</feature>